<evidence type="ECO:0000313" key="2">
    <source>
        <dbReference type="Proteomes" id="UP000290253"/>
    </source>
</evidence>
<dbReference type="Proteomes" id="UP000290253">
    <property type="component" value="Unassembled WGS sequence"/>
</dbReference>
<dbReference type="EMBL" id="SDMK01000005">
    <property type="protein sequence ID" value="RXS93399.1"/>
    <property type="molecule type" value="Genomic_DNA"/>
</dbReference>
<organism evidence="1 2">
    <name type="scientific">Silvibacterium dinghuense</name>
    <dbReference type="NCBI Taxonomy" id="1560006"/>
    <lineage>
        <taxon>Bacteria</taxon>
        <taxon>Pseudomonadati</taxon>
        <taxon>Acidobacteriota</taxon>
        <taxon>Terriglobia</taxon>
        <taxon>Terriglobales</taxon>
        <taxon>Acidobacteriaceae</taxon>
        <taxon>Silvibacterium</taxon>
    </lineage>
</organism>
<dbReference type="RefSeq" id="WP_129209942.1">
    <property type="nucleotide sequence ID" value="NZ_BMGU01000002.1"/>
</dbReference>
<proteinExistence type="predicted"/>
<sequence>MTTQASVPSPVTPFELHLHFEGAFIFSVKTEGNSSDPGAKITGVDIYAPVCGHTNSATINSGSTYMLESYWHCIDPVFAEGYAPSPITLGALKTNIAANTPMVPGNRPIKGGWDIAFTLPVPPEDWACDEFVANAPASFTGQDLGLIPASVALDQVLIYKNVTGANFHGACFPADFAPVNGVASLYLNSEVPYIPTLQHERRATDAIAQLVGLDWVLQTPLGAASASTGRFQPRTKTGYCMMGAVSAP</sequence>
<dbReference type="OrthoDB" id="9824994at2"/>
<gene>
    <name evidence="1" type="ORF">ESZ00_18805</name>
</gene>
<evidence type="ECO:0000313" key="1">
    <source>
        <dbReference type="EMBL" id="RXS93399.1"/>
    </source>
</evidence>
<protein>
    <submittedName>
        <fullName evidence="1">Uncharacterized protein</fullName>
    </submittedName>
</protein>
<dbReference type="AlphaFoldDB" id="A0A4Q1S930"/>
<accession>A0A4Q1S930</accession>
<name>A0A4Q1S930_9BACT</name>
<reference evidence="1 2" key="1">
    <citation type="journal article" date="2016" name="Int. J. Syst. Evol. Microbiol.">
        <title>Acidipila dinghuensis sp. nov., an acidobacterium isolated from forest soil.</title>
        <authorList>
            <person name="Jiang Y.W."/>
            <person name="Wang J."/>
            <person name="Chen M.H."/>
            <person name="Lv Y.Y."/>
            <person name="Qiu L.H."/>
        </authorList>
    </citation>
    <scope>NUCLEOTIDE SEQUENCE [LARGE SCALE GENOMIC DNA]</scope>
    <source>
        <strain evidence="1 2">DHOF10</strain>
    </source>
</reference>
<comment type="caution">
    <text evidence="1">The sequence shown here is derived from an EMBL/GenBank/DDBJ whole genome shotgun (WGS) entry which is preliminary data.</text>
</comment>
<keyword evidence="2" id="KW-1185">Reference proteome</keyword>